<feature type="disulfide bond" evidence="1">
    <location>
        <begin position="148"/>
        <end position="157"/>
    </location>
</feature>
<evidence type="ECO:0000313" key="6">
    <source>
        <dbReference type="Proteomes" id="UP001608902"/>
    </source>
</evidence>
<dbReference type="PROSITE" id="PS50026">
    <property type="entry name" value="EGF_3"/>
    <property type="match status" value="1"/>
</dbReference>
<keyword evidence="2" id="KW-0812">Transmembrane</keyword>
<reference evidence="5 6" key="1">
    <citation type="submission" date="2024-08" db="EMBL/GenBank/DDBJ databases">
        <title>Gnathostoma spinigerum genome.</title>
        <authorList>
            <person name="Gonzalez-Bertolin B."/>
            <person name="Monzon S."/>
            <person name="Zaballos A."/>
            <person name="Jimenez P."/>
            <person name="Dekumyoy P."/>
            <person name="Varona S."/>
            <person name="Cuesta I."/>
            <person name="Sumanam S."/>
            <person name="Adisakwattana P."/>
            <person name="Gasser R.B."/>
            <person name="Hernandez-Gonzalez A."/>
            <person name="Young N.D."/>
            <person name="Perteguer M.J."/>
        </authorList>
    </citation>
    <scope>NUCLEOTIDE SEQUENCE [LARGE SCALE GENOMIC DNA]</scope>
    <source>
        <strain evidence="5">AL3</strain>
        <tissue evidence="5">Liver</tissue>
    </source>
</reference>
<sequence>MPVLTLLFAGALIQFGNGQQRPKDKDSKGVAFIPLSKIPVGDEACTSDSYYGYGIVKGSLEKCDMFLESQQGETSVEYENFKCRALRVNGEMVDGKCACKRKWKGPICNELDGCPTGYSFYRGSCNPDGGCLHNGTIAIGSQSIECSCPAPWDGKHCERLACFRMASQEHQKRWRNARDHCECAKQYTGENCDQIIACKNGGELVERRCVCKEPFYGEICENKCAVGQTCASGALVISFIAVFSLLLFSISR</sequence>
<evidence type="ECO:0000256" key="1">
    <source>
        <dbReference type="PROSITE-ProRule" id="PRU00076"/>
    </source>
</evidence>
<comment type="caution">
    <text evidence="1">Lacks conserved residue(s) required for the propagation of feature annotation.</text>
</comment>
<feature type="domain" description="EGF-like" evidence="4">
    <location>
        <begin position="110"/>
        <end position="158"/>
    </location>
</feature>
<proteinExistence type="predicted"/>
<protein>
    <recommendedName>
        <fullName evidence="4">EGF-like domain-containing protein</fullName>
    </recommendedName>
</protein>
<feature type="transmembrane region" description="Helical" evidence="2">
    <location>
        <begin position="231"/>
        <end position="250"/>
    </location>
</feature>
<gene>
    <name evidence="5" type="ORF">AB6A40_008368</name>
</gene>
<dbReference type="PROSITE" id="PS00022">
    <property type="entry name" value="EGF_1"/>
    <property type="match status" value="1"/>
</dbReference>
<dbReference type="EMBL" id="JBGFUD010007632">
    <property type="protein sequence ID" value="MFH4981659.1"/>
    <property type="molecule type" value="Genomic_DNA"/>
</dbReference>
<keyword evidence="1" id="KW-1015">Disulfide bond</keyword>
<keyword evidence="3" id="KW-0732">Signal</keyword>
<feature type="signal peptide" evidence="3">
    <location>
        <begin position="1"/>
        <end position="18"/>
    </location>
</feature>
<keyword evidence="6" id="KW-1185">Reference proteome</keyword>
<name>A0ABD6ENV9_9BILA</name>
<feature type="chain" id="PRO_5044770618" description="EGF-like domain-containing protein" evidence="3">
    <location>
        <begin position="19"/>
        <end position="252"/>
    </location>
</feature>
<evidence type="ECO:0000256" key="3">
    <source>
        <dbReference type="SAM" id="SignalP"/>
    </source>
</evidence>
<dbReference type="AlphaFoldDB" id="A0ABD6ENV9"/>
<dbReference type="PROSITE" id="PS01186">
    <property type="entry name" value="EGF_2"/>
    <property type="match status" value="1"/>
</dbReference>
<keyword evidence="2" id="KW-0472">Membrane</keyword>
<dbReference type="Proteomes" id="UP001608902">
    <property type="component" value="Unassembled WGS sequence"/>
</dbReference>
<dbReference type="SMART" id="SM00181">
    <property type="entry name" value="EGF"/>
    <property type="match status" value="2"/>
</dbReference>
<evidence type="ECO:0000256" key="2">
    <source>
        <dbReference type="SAM" id="Phobius"/>
    </source>
</evidence>
<evidence type="ECO:0000259" key="4">
    <source>
        <dbReference type="PROSITE" id="PS50026"/>
    </source>
</evidence>
<dbReference type="Gene3D" id="2.10.25.10">
    <property type="entry name" value="Laminin"/>
    <property type="match status" value="2"/>
</dbReference>
<keyword evidence="2" id="KW-1133">Transmembrane helix</keyword>
<dbReference type="InterPro" id="IPR000742">
    <property type="entry name" value="EGF"/>
</dbReference>
<keyword evidence="1" id="KW-0245">EGF-like domain</keyword>
<evidence type="ECO:0000313" key="5">
    <source>
        <dbReference type="EMBL" id="MFH4981659.1"/>
    </source>
</evidence>
<accession>A0ABD6ENV9</accession>
<organism evidence="5 6">
    <name type="scientific">Gnathostoma spinigerum</name>
    <dbReference type="NCBI Taxonomy" id="75299"/>
    <lineage>
        <taxon>Eukaryota</taxon>
        <taxon>Metazoa</taxon>
        <taxon>Ecdysozoa</taxon>
        <taxon>Nematoda</taxon>
        <taxon>Chromadorea</taxon>
        <taxon>Rhabditida</taxon>
        <taxon>Spirurina</taxon>
        <taxon>Gnathostomatomorpha</taxon>
        <taxon>Gnathostomatoidea</taxon>
        <taxon>Gnathostomatidae</taxon>
        <taxon>Gnathostoma</taxon>
    </lineage>
</organism>
<comment type="caution">
    <text evidence="5">The sequence shown here is derived from an EMBL/GenBank/DDBJ whole genome shotgun (WGS) entry which is preliminary data.</text>
</comment>